<keyword evidence="2" id="KW-1185">Reference proteome</keyword>
<evidence type="ECO:0000313" key="1">
    <source>
        <dbReference type="EnsemblPlants" id="TuG1812G0500001395.01.T01"/>
    </source>
</evidence>
<reference evidence="1" key="3">
    <citation type="submission" date="2022-06" db="UniProtKB">
        <authorList>
            <consortium name="EnsemblPlants"/>
        </authorList>
    </citation>
    <scope>IDENTIFICATION</scope>
</reference>
<name>A0A8R7UFU9_TRIUA</name>
<dbReference type="EnsemblPlants" id="TuG1812G0500001395.01.T01">
    <property type="protein sequence ID" value="TuG1812G0500001395.01.T01"/>
    <property type="gene ID" value="TuG1812G0500001395.01"/>
</dbReference>
<reference evidence="2" key="1">
    <citation type="journal article" date="2013" name="Nature">
        <title>Draft genome of the wheat A-genome progenitor Triticum urartu.</title>
        <authorList>
            <person name="Ling H.Q."/>
            <person name="Zhao S."/>
            <person name="Liu D."/>
            <person name="Wang J."/>
            <person name="Sun H."/>
            <person name="Zhang C."/>
            <person name="Fan H."/>
            <person name="Li D."/>
            <person name="Dong L."/>
            <person name="Tao Y."/>
            <person name="Gao C."/>
            <person name="Wu H."/>
            <person name="Li Y."/>
            <person name="Cui Y."/>
            <person name="Guo X."/>
            <person name="Zheng S."/>
            <person name="Wang B."/>
            <person name="Yu K."/>
            <person name="Liang Q."/>
            <person name="Yang W."/>
            <person name="Lou X."/>
            <person name="Chen J."/>
            <person name="Feng M."/>
            <person name="Jian J."/>
            <person name="Zhang X."/>
            <person name="Luo G."/>
            <person name="Jiang Y."/>
            <person name="Liu J."/>
            <person name="Wang Z."/>
            <person name="Sha Y."/>
            <person name="Zhang B."/>
            <person name="Wu H."/>
            <person name="Tang D."/>
            <person name="Shen Q."/>
            <person name="Xue P."/>
            <person name="Zou S."/>
            <person name="Wang X."/>
            <person name="Liu X."/>
            <person name="Wang F."/>
            <person name="Yang Y."/>
            <person name="An X."/>
            <person name="Dong Z."/>
            <person name="Zhang K."/>
            <person name="Zhang X."/>
            <person name="Luo M.C."/>
            <person name="Dvorak J."/>
            <person name="Tong Y."/>
            <person name="Wang J."/>
            <person name="Yang H."/>
            <person name="Li Z."/>
            <person name="Wang D."/>
            <person name="Zhang A."/>
            <person name="Wang J."/>
        </authorList>
    </citation>
    <scope>NUCLEOTIDE SEQUENCE</scope>
    <source>
        <strain evidence="2">cv. G1812</strain>
    </source>
</reference>
<dbReference type="Gramene" id="TuG1812G0500001395.01.T01">
    <property type="protein sequence ID" value="TuG1812G0500001395.01.T01"/>
    <property type="gene ID" value="TuG1812G0500001395.01"/>
</dbReference>
<reference evidence="1" key="2">
    <citation type="submission" date="2018-03" db="EMBL/GenBank/DDBJ databases">
        <title>The Triticum urartu genome reveals the dynamic nature of wheat genome evolution.</title>
        <authorList>
            <person name="Ling H."/>
            <person name="Ma B."/>
            <person name="Shi X."/>
            <person name="Liu H."/>
            <person name="Dong L."/>
            <person name="Sun H."/>
            <person name="Cao Y."/>
            <person name="Gao Q."/>
            <person name="Zheng S."/>
            <person name="Li Y."/>
            <person name="Yu Y."/>
            <person name="Du H."/>
            <person name="Qi M."/>
            <person name="Li Y."/>
            <person name="Yu H."/>
            <person name="Cui Y."/>
            <person name="Wang N."/>
            <person name="Chen C."/>
            <person name="Wu H."/>
            <person name="Zhao Y."/>
            <person name="Zhang J."/>
            <person name="Li Y."/>
            <person name="Zhou W."/>
            <person name="Zhang B."/>
            <person name="Hu W."/>
            <person name="Eijk M."/>
            <person name="Tang J."/>
            <person name="Witsenboer H."/>
            <person name="Zhao S."/>
            <person name="Li Z."/>
            <person name="Zhang A."/>
            <person name="Wang D."/>
            <person name="Liang C."/>
        </authorList>
    </citation>
    <scope>NUCLEOTIDE SEQUENCE [LARGE SCALE GENOMIC DNA]</scope>
    <source>
        <strain evidence="1">cv. G1812</strain>
    </source>
</reference>
<protein>
    <submittedName>
        <fullName evidence="1">Uncharacterized protein</fullName>
    </submittedName>
</protein>
<organism evidence="1 2">
    <name type="scientific">Triticum urartu</name>
    <name type="common">Red wild einkorn</name>
    <name type="synonym">Crithodium urartu</name>
    <dbReference type="NCBI Taxonomy" id="4572"/>
    <lineage>
        <taxon>Eukaryota</taxon>
        <taxon>Viridiplantae</taxon>
        <taxon>Streptophyta</taxon>
        <taxon>Embryophyta</taxon>
        <taxon>Tracheophyta</taxon>
        <taxon>Spermatophyta</taxon>
        <taxon>Magnoliopsida</taxon>
        <taxon>Liliopsida</taxon>
        <taxon>Poales</taxon>
        <taxon>Poaceae</taxon>
        <taxon>BOP clade</taxon>
        <taxon>Pooideae</taxon>
        <taxon>Triticodae</taxon>
        <taxon>Triticeae</taxon>
        <taxon>Triticinae</taxon>
        <taxon>Triticum</taxon>
    </lineage>
</organism>
<proteinExistence type="predicted"/>
<evidence type="ECO:0000313" key="2">
    <source>
        <dbReference type="Proteomes" id="UP000015106"/>
    </source>
</evidence>
<sequence length="32" mass="3755">MQTSQLHMVHVLLDRQQVPPVSLPLRHYKESS</sequence>
<accession>A0A8R7UFU9</accession>
<dbReference type="Proteomes" id="UP000015106">
    <property type="component" value="Chromosome 5"/>
</dbReference>
<dbReference type="AlphaFoldDB" id="A0A8R7UFU9"/>